<reference evidence="2 3" key="1">
    <citation type="journal article" date="2009" name="Proc. Natl. Acad. Sci. U.S.A.">
        <title>The genomic basis of trophic strategy in marine bacteria.</title>
        <authorList>
            <person name="Lauro F.M."/>
            <person name="McDougald D."/>
            <person name="Thomas T."/>
            <person name="Williams T.J."/>
            <person name="Egan S."/>
            <person name="Rice S."/>
            <person name="DeMaere M.Z."/>
            <person name="Ting L."/>
            <person name="Ertan H."/>
            <person name="Johnson J."/>
            <person name="Ferriera S."/>
            <person name="Lapidus A."/>
            <person name="Anderson I."/>
            <person name="Kyrpides N."/>
            <person name="Munk A.C."/>
            <person name="Detter C."/>
            <person name="Han C.S."/>
            <person name="Brown M.V."/>
            <person name="Robb F.T."/>
            <person name="Kjelleberg S."/>
            <person name="Cavicchioli R."/>
        </authorList>
    </citation>
    <scope>NUCLEOTIDE SEQUENCE [LARGE SCALE GENOMIC DNA]</scope>
    <source>
        <strain evidence="3">DSM 13593 / LMG 18877 / RB2256</strain>
    </source>
</reference>
<dbReference type="InterPro" id="IPR050570">
    <property type="entry name" value="Cell_wall_metabolism_enzyme"/>
</dbReference>
<evidence type="ECO:0000259" key="1">
    <source>
        <dbReference type="Pfam" id="PF01551"/>
    </source>
</evidence>
<protein>
    <submittedName>
        <fullName evidence="2">Peptidase M23B</fullName>
    </submittedName>
</protein>
<dbReference type="EMBL" id="CP000356">
    <property type="protein sequence ID" value="ABF53458.1"/>
    <property type="molecule type" value="Genomic_DNA"/>
</dbReference>
<dbReference type="PANTHER" id="PTHR21666:SF270">
    <property type="entry name" value="MUREIN HYDROLASE ACTIVATOR ENVC"/>
    <property type="match status" value="1"/>
</dbReference>
<gene>
    <name evidence="2" type="ordered locus">Sala_1745</name>
</gene>
<dbReference type="Gene3D" id="2.70.70.10">
    <property type="entry name" value="Glucose Permease (Domain IIA)"/>
    <property type="match status" value="1"/>
</dbReference>
<dbReference type="OrthoDB" id="5489603at2"/>
<feature type="domain" description="M23ase beta-sheet core" evidence="1">
    <location>
        <begin position="213"/>
        <end position="309"/>
    </location>
</feature>
<dbReference type="STRING" id="317655.Sala_1745"/>
<name>Q1GSB4_SPHAL</name>
<dbReference type="InterPro" id="IPR011055">
    <property type="entry name" value="Dup_hybrid_motif"/>
</dbReference>
<dbReference type="SUPFAM" id="SSF51261">
    <property type="entry name" value="Duplicated hybrid motif"/>
    <property type="match status" value="1"/>
</dbReference>
<evidence type="ECO:0000313" key="3">
    <source>
        <dbReference type="Proteomes" id="UP000006578"/>
    </source>
</evidence>
<dbReference type="Proteomes" id="UP000006578">
    <property type="component" value="Chromosome"/>
</dbReference>
<dbReference type="CDD" id="cd12797">
    <property type="entry name" value="M23_peptidase"/>
    <property type="match status" value="1"/>
</dbReference>
<organism evidence="2 3">
    <name type="scientific">Sphingopyxis alaskensis (strain DSM 13593 / LMG 18877 / RB2256)</name>
    <name type="common">Sphingomonas alaskensis</name>
    <dbReference type="NCBI Taxonomy" id="317655"/>
    <lineage>
        <taxon>Bacteria</taxon>
        <taxon>Pseudomonadati</taxon>
        <taxon>Pseudomonadota</taxon>
        <taxon>Alphaproteobacteria</taxon>
        <taxon>Sphingomonadales</taxon>
        <taxon>Sphingomonadaceae</taxon>
        <taxon>Sphingopyxis</taxon>
    </lineage>
</organism>
<dbReference type="RefSeq" id="WP_011542038.1">
    <property type="nucleotide sequence ID" value="NC_008048.1"/>
</dbReference>
<keyword evidence="3" id="KW-1185">Reference proteome</keyword>
<dbReference type="HOGENOM" id="CLU_044200_0_0_5"/>
<dbReference type="InterPro" id="IPR016047">
    <property type="entry name" value="M23ase_b-sheet_dom"/>
</dbReference>
<dbReference type="PANTHER" id="PTHR21666">
    <property type="entry name" value="PEPTIDASE-RELATED"/>
    <property type="match status" value="1"/>
</dbReference>
<dbReference type="AlphaFoldDB" id="Q1GSB4"/>
<evidence type="ECO:0000313" key="2">
    <source>
        <dbReference type="EMBL" id="ABF53458.1"/>
    </source>
</evidence>
<dbReference type="eggNOG" id="COG0739">
    <property type="taxonomic scope" value="Bacteria"/>
</dbReference>
<accession>Q1GSB4</accession>
<proteinExistence type="predicted"/>
<dbReference type="Pfam" id="PF01551">
    <property type="entry name" value="Peptidase_M23"/>
    <property type="match status" value="1"/>
</dbReference>
<dbReference type="GO" id="GO:0004222">
    <property type="term" value="F:metalloendopeptidase activity"/>
    <property type="evidence" value="ECO:0007669"/>
    <property type="project" value="TreeGrafter"/>
</dbReference>
<sequence length="365" mass="39374">MPFAILYLLLLAAAPDARPAIAEVRAYQSLHLEIPYSPPVARIDGEDRLVYELHATNFAAQTLAITDVELRAADDDTLFARFGPGGIMRRIGVREGAANELAPGQRAIFYLSVPWTGDRAVPLVHRITFIPKRDGKAGEAVAIEGGGFIPDRAPIPELGAPLRGGPWTAVALPEVDNGHRRYPYAVVGRVRLPGRHAIDWMPAAGFDRASAGTGVAADGSGADVLAVADGEIVTVKDPDAPGARASVEDETGTMIVQRLPGGRYAFYQHLMPGIPVRQGERVRREQVIGRVGATGHVTQPHLHFHVADGIAPLDSEGLPYRLDAGRIVGVYSDREDFHDGKPWRVETERPVDGLPAPYAVIRFDP</sequence>
<dbReference type="KEGG" id="sal:Sala_1745"/>